<evidence type="ECO:0000313" key="9">
    <source>
        <dbReference type="Proteomes" id="UP000693672"/>
    </source>
</evidence>
<dbReference type="RefSeq" id="WP_218095215.1">
    <property type="nucleotide sequence ID" value="NZ_CAJVAS010000040.1"/>
</dbReference>
<dbReference type="GO" id="GO:0046872">
    <property type="term" value="F:metal ion binding"/>
    <property type="evidence" value="ECO:0007669"/>
    <property type="project" value="UniProtKB-KW"/>
</dbReference>
<name>A0A916K7L1_9BACL</name>
<proteinExistence type="inferred from homology"/>
<evidence type="ECO:0000256" key="3">
    <source>
        <dbReference type="ARBA" id="ARBA00022723"/>
    </source>
</evidence>
<protein>
    <submittedName>
        <fullName evidence="8">Ulvan-active sulfatase</fullName>
        <ecNumber evidence="8">3.1.6.-</ecNumber>
    </submittedName>
</protein>
<dbReference type="Pfam" id="PF00884">
    <property type="entry name" value="Sulfatase"/>
    <property type="match status" value="1"/>
</dbReference>
<keyword evidence="9" id="KW-1185">Reference proteome</keyword>
<evidence type="ECO:0000313" key="8">
    <source>
        <dbReference type="EMBL" id="CAG7647990.1"/>
    </source>
</evidence>
<dbReference type="EC" id="3.1.6.-" evidence="8"/>
<evidence type="ECO:0000256" key="2">
    <source>
        <dbReference type="ARBA" id="ARBA00008779"/>
    </source>
</evidence>
<dbReference type="CDD" id="cd16155">
    <property type="entry name" value="sulfatase_like"/>
    <property type="match status" value="1"/>
</dbReference>
<evidence type="ECO:0000256" key="6">
    <source>
        <dbReference type="ARBA" id="ARBA00022837"/>
    </source>
</evidence>
<dbReference type="PANTHER" id="PTHR42693">
    <property type="entry name" value="ARYLSULFATASE FAMILY MEMBER"/>
    <property type="match status" value="1"/>
</dbReference>
<dbReference type="GO" id="GO:0004065">
    <property type="term" value="F:arylsulfatase activity"/>
    <property type="evidence" value="ECO:0007669"/>
    <property type="project" value="TreeGrafter"/>
</dbReference>
<sequence>MSKRPNIVFMIADDHRYSDIHSLHNKHVITPNFDRLAAGGTAFLNTHIMGGQYKAVCTPTRACVHTGAHVFKAVSGEPEARFDLPHINHTTINPELAFMPELLKQTGYATYATGKWHNDKASFIKGFTGGDKILFSGMAPQYEMPLHRFNEAGSYPPEDAVVHDEHATNIFCDAGIRFIEEYDGDDPFFLYIAFTSPHDPKTCPQEYYDMYDPADIPLPRNFMPVHPFDNGEMFVRDEALAKLPRDPQEICRHISEYYAMISHMDAEIGRVLDALERKGLGDDTIVVYTSDHGLSLGQHGLMGKQNLYDPSVRIPLIFRGPGVAKGVKVEALTSQMDIFPTLCALSDIAVPGTVDGKSMVPLMRGEGGEHYGSVFAIYKDVQRMVKTDTFKLIRYYRSERGGGTNRIQLFNHKDDPWETTDLATHPDYFGQIAELSHLLADWQESLGDPLAGKAML</sequence>
<dbReference type="InterPro" id="IPR000917">
    <property type="entry name" value="Sulfatase_N"/>
</dbReference>
<comment type="similarity">
    <text evidence="2">Belongs to the sulfatase family.</text>
</comment>
<evidence type="ECO:0000259" key="7">
    <source>
        <dbReference type="Pfam" id="PF00884"/>
    </source>
</evidence>
<dbReference type="AlphaFoldDB" id="A0A916K7L1"/>
<evidence type="ECO:0000256" key="5">
    <source>
        <dbReference type="ARBA" id="ARBA00022801"/>
    </source>
</evidence>
<keyword evidence="6" id="KW-0106">Calcium</keyword>
<keyword evidence="5 8" id="KW-0378">Hydrolase</keyword>
<evidence type="ECO:0000256" key="1">
    <source>
        <dbReference type="ARBA" id="ARBA00001913"/>
    </source>
</evidence>
<keyword evidence="3" id="KW-0479">Metal-binding</keyword>
<accession>A0A916K7L1</accession>
<dbReference type="EMBL" id="CAJVAS010000040">
    <property type="protein sequence ID" value="CAG7647990.1"/>
    <property type="molecule type" value="Genomic_DNA"/>
</dbReference>
<feature type="domain" description="Sulfatase N-terminal" evidence="7">
    <location>
        <begin position="5"/>
        <end position="347"/>
    </location>
</feature>
<reference evidence="8" key="1">
    <citation type="submission" date="2021-06" db="EMBL/GenBank/DDBJ databases">
        <authorList>
            <person name="Criscuolo A."/>
        </authorList>
    </citation>
    <scope>NUCLEOTIDE SEQUENCE</scope>
    <source>
        <strain evidence="8">CIP111600</strain>
    </source>
</reference>
<dbReference type="InterPro" id="IPR050738">
    <property type="entry name" value="Sulfatase"/>
</dbReference>
<dbReference type="PANTHER" id="PTHR42693:SF42">
    <property type="entry name" value="ARYLSULFATASE G"/>
    <property type="match status" value="1"/>
</dbReference>
<evidence type="ECO:0000256" key="4">
    <source>
        <dbReference type="ARBA" id="ARBA00022729"/>
    </source>
</evidence>
<comment type="caution">
    <text evidence="8">The sequence shown here is derived from an EMBL/GenBank/DDBJ whole genome shotgun (WGS) entry which is preliminary data.</text>
</comment>
<keyword evidence="4" id="KW-0732">Signal</keyword>
<dbReference type="Proteomes" id="UP000693672">
    <property type="component" value="Unassembled WGS sequence"/>
</dbReference>
<comment type="cofactor">
    <cofactor evidence="1">
        <name>Ca(2+)</name>
        <dbReference type="ChEBI" id="CHEBI:29108"/>
    </cofactor>
</comment>
<gene>
    <name evidence="8" type="ORF">PAESOLCIP111_05501</name>
</gene>
<organism evidence="8 9">
    <name type="scientific">Paenibacillus solanacearum</name>
    <dbReference type="NCBI Taxonomy" id="2048548"/>
    <lineage>
        <taxon>Bacteria</taxon>
        <taxon>Bacillati</taxon>
        <taxon>Bacillota</taxon>
        <taxon>Bacilli</taxon>
        <taxon>Bacillales</taxon>
        <taxon>Paenibacillaceae</taxon>
        <taxon>Paenibacillus</taxon>
    </lineage>
</organism>